<feature type="transmembrane region" description="Helical" evidence="1">
    <location>
        <begin position="371"/>
        <end position="389"/>
    </location>
</feature>
<evidence type="ECO:0000256" key="1">
    <source>
        <dbReference type="SAM" id="Phobius"/>
    </source>
</evidence>
<keyword evidence="1" id="KW-0812">Transmembrane</keyword>
<feature type="transmembrane region" description="Helical" evidence="1">
    <location>
        <begin position="248"/>
        <end position="272"/>
    </location>
</feature>
<feature type="transmembrane region" description="Helical" evidence="1">
    <location>
        <begin position="198"/>
        <end position="227"/>
    </location>
</feature>
<keyword evidence="1" id="KW-1133">Transmembrane helix</keyword>
<organism evidence="2 3">
    <name type="scientific">Candidatus Scybalocola faecigallinarum</name>
    <dbReference type="NCBI Taxonomy" id="2840941"/>
    <lineage>
        <taxon>Bacteria</taxon>
        <taxon>Bacillati</taxon>
        <taxon>Bacillota</taxon>
        <taxon>Clostridia</taxon>
        <taxon>Lachnospirales</taxon>
        <taxon>Lachnospiraceae</taxon>
        <taxon>Lachnospiraceae incertae sedis</taxon>
        <taxon>Candidatus Scybalocola (ex Gilroy et al. 2021)</taxon>
    </lineage>
</organism>
<feature type="transmembrane region" description="Helical" evidence="1">
    <location>
        <begin position="340"/>
        <end position="359"/>
    </location>
</feature>
<dbReference type="EMBL" id="DVIT01000012">
    <property type="protein sequence ID" value="HIS46435.1"/>
    <property type="molecule type" value="Genomic_DNA"/>
</dbReference>
<dbReference type="PANTHER" id="PTHR38454:SF1">
    <property type="entry name" value="INTEGRAL MEMBRANE PROTEIN"/>
    <property type="match status" value="1"/>
</dbReference>
<accession>A0A9D1F339</accession>
<sequence length="873" mass="99276">MSLKIRSYLQTFYSDTAAGRFICRNRYYIMAFILPLLILTGAYIALGVYPFGDRQVQIIDSYHQYAPFFSEFYRKIWGGESLFYSFNGGLGMNFWAIVAYYLASPLNVLLLLFPRDFLLEGFTFILMLKIALASTTFAYYIRKRFGRYNITIVYFALFYALCGWVLGYNWNIMWLDCLVLLPLIILGLERLVQTGNGLLYGITLALCIISNYYIAIMVCIFLVLYFFVAFAQTRKKTVALFFKRGFLFAGYSLLAGASSAVLILPTLSALAVSNSADSKFPTEIEFYHSFTELLSQQFAFAKPTELSGDPNLYFGVFTLLLVILYIFCRGIPLGVRLLKVGLLAFLLFSTNFRILDYIWHGFHFPNSLPARFTFIYAFLALTMAYEVILRLRRLKFWQYFLSFVLLQALVLWCWLDPDVDLEIYSYIITELLLLLYFIWMCLYKGCPGRRTFFRGAAMVLIVVETAGNGIYGLCENGSIDRTSYNQYLDSARELKNLVQEQEDGGFYRMELDSFSARNNNMYLALPGVSLFASTMGASINDLMGKVGYFEATNKYSYVGATSLTDSIFGIKYLLSTDKTDQIRTFNYMSTSGSQSIYKNPYALSLGFMVDSNYANWNYNLALPDDVLNDFVQKTTGTDQFLFKDEEINGLTSETCQLSDLGNGQYSYTKENAGDEGSVTLSMDITDGQTRYIYYRAANCDSLKVSRNDSVKTYSDTRGHLVELGNDGHIELEFVTDSDHSTGTIELYMFTYDTQVFENFYNEVSQNQWDIEEFSSTRISGTINADEDGIMFTSIPYDSGWTVKVDGQKVETQSIGGSLMYIYLSAGEHTVEMTYMPTGFIPGFIITAGSCLIFAVIIARKQKKKNQSNKVVTI</sequence>
<dbReference type="Proteomes" id="UP000823927">
    <property type="component" value="Unassembled WGS sequence"/>
</dbReference>
<proteinExistence type="predicted"/>
<feature type="transmembrane region" description="Helical" evidence="1">
    <location>
        <begin position="455"/>
        <end position="473"/>
    </location>
</feature>
<gene>
    <name evidence="2" type="ORF">IAB46_02570</name>
</gene>
<evidence type="ECO:0000313" key="3">
    <source>
        <dbReference type="Proteomes" id="UP000823927"/>
    </source>
</evidence>
<protein>
    <submittedName>
        <fullName evidence="2">YfhO family protein</fullName>
    </submittedName>
</protein>
<dbReference type="Pfam" id="PF09586">
    <property type="entry name" value="YfhO"/>
    <property type="match status" value="1"/>
</dbReference>
<keyword evidence="1" id="KW-0472">Membrane</keyword>
<dbReference type="InterPro" id="IPR018580">
    <property type="entry name" value="Uncharacterised_YfhO"/>
</dbReference>
<dbReference type="PANTHER" id="PTHR38454">
    <property type="entry name" value="INTEGRAL MEMBRANE PROTEIN-RELATED"/>
    <property type="match status" value="1"/>
</dbReference>
<reference evidence="2" key="1">
    <citation type="submission" date="2020-10" db="EMBL/GenBank/DDBJ databases">
        <authorList>
            <person name="Gilroy R."/>
        </authorList>
    </citation>
    <scope>NUCLEOTIDE SEQUENCE</scope>
    <source>
        <strain evidence="2">CHK178-757</strain>
    </source>
</reference>
<feature type="transmembrane region" description="Helical" evidence="1">
    <location>
        <begin position="396"/>
        <end position="417"/>
    </location>
</feature>
<feature type="transmembrane region" description="Helical" evidence="1">
    <location>
        <begin position="121"/>
        <end position="141"/>
    </location>
</feature>
<dbReference type="AlphaFoldDB" id="A0A9D1F339"/>
<evidence type="ECO:0000313" key="2">
    <source>
        <dbReference type="EMBL" id="HIS46435.1"/>
    </source>
</evidence>
<feature type="transmembrane region" description="Helical" evidence="1">
    <location>
        <begin position="147"/>
        <end position="166"/>
    </location>
</feature>
<feature type="transmembrane region" description="Helical" evidence="1">
    <location>
        <begin position="423"/>
        <end position="443"/>
    </location>
</feature>
<feature type="transmembrane region" description="Helical" evidence="1">
    <location>
        <begin position="838"/>
        <end position="858"/>
    </location>
</feature>
<name>A0A9D1F339_9FIRM</name>
<reference evidence="2" key="2">
    <citation type="journal article" date="2021" name="PeerJ">
        <title>Extensive microbial diversity within the chicken gut microbiome revealed by metagenomics and culture.</title>
        <authorList>
            <person name="Gilroy R."/>
            <person name="Ravi A."/>
            <person name="Getino M."/>
            <person name="Pursley I."/>
            <person name="Horton D.L."/>
            <person name="Alikhan N.F."/>
            <person name="Baker D."/>
            <person name="Gharbi K."/>
            <person name="Hall N."/>
            <person name="Watson M."/>
            <person name="Adriaenssens E.M."/>
            <person name="Foster-Nyarko E."/>
            <person name="Jarju S."/>
            <person name="Secka A."/>
            <person name="Antonio M."/>
            <person name="Oren A."/>
            <person name="Chaudhuri R.R."/>
            <person name="La Ragione R."/>
            <person name="Hildebrand F."/>
            <person name="Pallen M.J."/>
        </authorList>
    </citation>
    <scope>NUCLEOTIDE SEQUENCE</scope>
    <source>
        <strain evidence="2">CHK178-757</strain>
    </source>
</reference>
<feature type="transmembrane region" description="Helical" evidence="1">
    <location>
        <begin position="27"/>
        <end position="46"/>
    </location>
</feature>
<feature type="transmembrane region" description="Helical" evidence="1">
    <location>
        <begin position="312"/>
        <end position="328"/>
    </location>
</feature>
<comment type="caution">
    <text evidence="2">The sequence shown here is derived from an EMBL/GenBank/DDBJ whole genome shotgun (WGS) entry which is preliminary data.</text>
</comment>